<dbReference type="Gene3D" id="2.40.128.110">
    <property type="entry name" value="Lipid/polyisoprenoid-binding, YceI-like"/>
    <property type="match status" value="1"/>
</dbReference>
<evidence type="ECO:0000259" key="2">
    <source>
        <dbReference type="SMART" id="SM00867"/>
    </source>
</evidence>
<feature type="domain" description="Lipid/polyisoprenoid-binding YceI-like" evidence="2">
    <location>
        <begin position="23"/>
        <end position="177"/>
    </location>
</feature>
<dbReference type="SMART" id="SM00867">
    <property type="entry name" value="YceI"/>
    <property type="match status" value="1"/>
</dbReference>
<keyword evidence="1" id="KW-0732">Signal</keyword>
<dbReference type="InterPro" id="IPR007372">
    <property type="entry name" value="Lipid/polyisoprenoid-bd_YceI"/>
</dbReference>
<dbReference type="EMBL" id="JADKYY010000002">
    <property type="protein sequence ID" value="MBF5026491.1"/>
    <property type="molecule type" value="Genomic_DNA"/>
</dbReference>
<keyword evidence="4" id="KW-1185">Reference proteome</keyword>
<protein>
    <submittedName>
        <fullName evidence="3">YceI family protein</fullName>
    </submittedName>
</protein>
<evidence type="ECO:0000313" key="4">
    <source>
        <dbReference type="Proteomes" id="UP000694480"/>
    </source>
</evidence>
<sequence length="177" mass="18560">MKNYMFKLALVFVVMCTGLTNLSAQSVTGKSVKITVEGTSPMHNWTMSSSSGTFGAEVNGNVINKVKFTTPAQSLKSTKGKMMDGKAHEALKAKTAPTISFTAASMKLGKSIITGTMQIAGKSKNIVVPVTVSNANGIYTIVGSANLKMSDFGMQTPGFMGVRTGDAVTVKVHITAN</sequence>
<proteinExistence type="predicted"/>
<evidence type="ECO:0000256" key="1">
    <source>
        <dbReference type="SAM" id="SignalP"/>
    </source>
</evidence>
<dbReference type="Proteomes" id="UP000694480">
    <property type="component" value="Unassembled WGS sequence"/>
</dbReference>
<reference evidence="3" key="1">
    <citation type="submission" date="2020-11" db="EMBL/GenBank/DDBJ databases">
        <title>Genome seq and assembly of Planobacterium sp.</title>
        <authorList>
            <person name="Chhetri G."/>
        </authorList>
    </citation>
    <scope>NUCLEOTIDE SEQUENCE</scope>
    <source>
        <strain evidence="3">GCR5</strain>
    </source>
</reference>
<comment type="caution">
    <text evidence="3">The sequence shown here is derived from an EMBL/GenBank/DDBJ whole genome shotgun (WGS) entry which is preliminary data.</text>
</comment>
<evidence type="ECO:0000313" key="3">
    <source>
        <dbReference type="EMBL" id="MBF5026491.1"/>
    </source>
</evidence>
<dbReference type="InterPro" id="IPR036761">
    <property type="entry name" value="TTHA0802/YceI-like_sf"/>
</dbReference>
<dbReference type="Pfam" id="PF04264">
    <property type="entry name" value="YceI"/>
    <property type="match status" value="1"/>
</dbReference>
<dbReference type="SUPFAM" id="SSF101874">
    <property type="entry name" value="YceI-like"/>
    <property type="match status" value="1"/>
</dbReference>
<feature type="chain" id="PRO_5038078590" evidence="1">
    <location>
        <begin position="24"/>
        <end position="177"/>
    </location>
</feature>
<dbReference type="AlphaFoldDB" id="A0A930YUH4"/>
<feature type="signal peptide" evidence="1">
    <location>
        <begin position="1"/>
        <end position="23"/>
    </location>
</feature>
<accession>A0A930YUH4</accession>
<dbReference type="RefSeq" id="WP_194738428.1">
    <property type="nucleotide sequence ID" value="NZ_JADKYY010000002.1"/>
</dbReference>
<organism evidence="3 4">
    <name type="scientific">Planobacterium oryzisoli</name>
    <dbReference type="NCBI Taxonomy" id="2771435"/>
    <lineage>
        <taxon>Bacteria</taxon>
        <taxon>Pseudomonadati</taxon>
        <taxon>Bacteroidota</taxon>
        <taxon>Flavobacteriia</taxon>
        <taxon>Flavobacteriales</taxon>
        <taxon>Weeksellaceae</taxon>
        <taxon>Chryseobacterium group</taxon>
        <taxon>Chryseobacterium</taxon>
    </lineage>
</organism>
<gene>
    <name evidence="3" type="ORF">IC612_01610</name>
</gene>
<name>A0A930YUH4_9FLAO</name>